<comment type="function">
    <text evidence="5 6">This protein is located at the 30S-50S ribosomal subunit interface and may play a role in the structure and function of the aminoacyl-tRNA binding site.</text>
</comment>
<evidence type="ECO:0000256" key="4">
    <source>
        <dbReference type="ARBA" id="ARBA00035171"/>
    </source>
</evidence>
<dbReference type="Gene3D" id="2.30.30.790">
    <property type="match status" value="1"/>
</dbReference>
<name>A0A6C2U9L7_PONDE</name>
<dbReference type="Pfam" id="PF01245">
    <property type="entry name" value="Ribosomal_L19"/>
    <property type="match status" value="1"/>
</dbReference>
<keyword evidence="3 5" id="KW-0687">Ribonucleoprotein</keyword>
<dbReference type="PRINTS" id="PR00061">
    <property type="entry name" value="RIBOSOMALL19"/>
</dbReference>
<dbReference type="GO" id="GO:0022625">
    <property type="term" value="C:cytosolic large ribosomal subunit"/>
    <property type="evidence" value="ECO:0007669"/>
    <property type="project" value="TreeGrafter"/>
</dbReference>
<organism evidence="7 8">
    <name type="scientific">Pontiella desulfatans</name>
    <dbReference type="NCBI Taxonomy" id="2750659"/>
    <lineage>
        <taxon>Bacteria</taxon>
        <taxon>Pseudomonadati</taxon>
        <taxon>Kiritimatiellota</taxon>
        <taxon>Kiritimatiellia</taxon>
        <taxon>Kiritimatiellales</taxon>
        <taxon>Pontiellaceae</taxon>
        <taxon>Pontiella</taxon>
    </lineage>
</organism>
<reference evidence="7 8" key="1">
    <citation type="submission" date="2019-04" db="EMBL/GenBank/DDBJ databases">
        <authorList>
            <person name="Van Vliet M D."/>
        </authorList>
    </citation>
    <scope>NUCLEOTIDE SEQUENCE [LARGE SCALE GENOMIC DNA]</scope>
    <source>
        <strain evidence="7 8">F1</strain>
    </source>
</reference>
<keyword evidence="2 5" id="KW-0689">Ribosomal protein</keyword>
<dbReference type="PROSITE" id="PS01015">
    <property type="entry name" value="RIBOSOMAL_L19"/>
    <property type="match status" value="1"/>
</dbReference>
<sequence length="115" mass="13316">MNTIEKIRQENANQDRHPDFVIGDTIRVHYKIKEGGKERVQVYTGTVIARKGSGITEAITVRRVSYGEGVERIFPLNSPNIDKIEIERHGKVRRAKLYYLRDLAGKKARIKERRV</sequence>
<accession>A0A6C2U9L7</accession>
<dbReference type="GO" id="GO:0006412">
    <property type="term" value="P:translation"/>
    <property type="evidence" value="ECO:0007669"/>
    <property type="project" value="UniProtKB-UniRule"/>
</dbReference>
<dbReference type="AlphaFoldDB" id="A0A6C2U9L7"/>
<dbReference type="NCBIfam" id="TIGR01024">
    <property type="entry name" value="rplS_bact"/>
    <property type="match status" value="1"/>
</dbReference>
<dbReference type="InterPro" id="IPR018257">
    <property type="entry name" value="Ribosomal_bL19_CS"/>
</dbReference>
<evidence type="ECO:0000256" key="1">
    <source>
        <dbReference type="ARBA" id="ARBA00005781"/>
    </source>
</evidence>
<evidence type="ECO:0000256" key="6">
    <source>
        <dbReference type="RuleBase" id="RU000559"/>
    </source>
</evidence>
<protein>
    <recommendedName>
        <fullName evidence="4 5">Large ribosomal subunit protein bL19</fullName>
    </recommendedName>
</protein>
<evidence type="ECO:0000256" key="3">
    <source>
        <dbReference type="ARBA" id="ARBA00023274"/>
    </source>
</evidence>
<dbReference type="GO" id="GO:0003735">
    <property type="term" value="F:structural constituent of ribosome"/>
    <property type="evidence" value="ECO:0007669"/>
    <property type="project" value="InterPro"/>
</dbReference>
<dbReference type="InterPro" id="IPR008991">
    <property type="entry name" value="Translation_prot_SH3-like_sf"/>
</dbReference>
<dbReference type="SUPFAM" id="SSF50104">
    <property type="entry name" value="Translation proteins SH3-like domain"/>
    <property type="match status" value="1"/>
</dbReference>
<evidence type="ECO:0000313" key="8">
    <source>
        <dbReference type="Proteomes" id="UP000366872"/>
    </source>
</evidence>
<dbReference type="HAMAP" id="MF_00402">
    <property type="entry name" value="Ribosomal_bL19"/>
    <property type="match status" value="1"/>
</dbReference>
<dbReference type="EMBL" id="CAAHFG010000003">
    <property type="protein sequence ID" value="VGO16579.1"/>
    <property type="molecule type" value="Genomic_DNA"/>
</dbReference>
<dbReference type="PIRSF" id="PIRSF002191">
    <property type="entry name" value="Ribosomal_L19"/>
    <property type="match status" value="1"/>
</dbReference>
<comment type="similarity">
    <text evidence="1 5 6">Belongs to the bacterial ribosomal protein bL19 family.</text>
</comment>
<dbReference type="FunFam" id="2.30.30.790:FF:000001">
    <property type="entry name" value="50S ribosomal protein L19"/>
    <property type="match status" value="1"/>
</dbReference>
<evidence type="ECO:0000256" key="2">
    <source>
        <dbReference type="ARBA" id="ARBA00022980"/>
    </source>
</evidence>
<gene>
    <name evidence="5 7" type="primary">rplS</name>
    <name evidence="7" type="ORF">PDESU_05170</name>
</gene>
<evidence type="ECO:0000256" key="5">
    <source>
        <dbReference type="HAMAP-Rule" id="MF_00402"/>
    </source>
</evidence>
<dbReference type="PANTHER" id="PTHR15680">
    <property type="entry name" value="RIBOSOMAL PROTEIN L19"/>
    <property type="match status" value="1"/>
</dbReference>
<keyword evidence="8" id="KW-1185">Reference proteome</keyword>
<dbReference type="Proteomes" id="UP000366872">
    <property type="component" value="Unassembled WGS sequence"/>
</dbReference>
<dbReference type="InterPro" id="IPR038657">
    <property type="entry name" value="Ribosomal_bL19_sf"/>
</dbReference>
<dbReference type="PANTHER" id="PTHR15680:SF9">
    <property type="entry name" value="LARGE RIBOSOMAL SUBUNIT PROTEIN BL19M"/>
    <property type="match status" value="1"/>
</dbReference>
<dbReference type="InterPro" id="IPR001857">
    <property type="entry name" value="Ribosomal_bL19"/>
</dbReference>
<proteinExistence type="inferred from homology"/>
<evidence type="ECO:0000313" key="7">
    <source>
        <dbReference type="EMBL" id="VGO16579.1"/>
    </source>
</evidence>
<dbReference type="RefSeq" id="WP_136082071.1">
    <property type="nucleotide sequence ID" value="NZ_CAAHFG010000003.1"/>
</dbReference>